<feature type="domain" description="G-protein coupled receptors family 1 profile" evidence="11">
    <location>
        <begin position="60"/>
        <end position="311"/>
    </location>
</feature>
<keyword evidence="13" id="KW-1185">Reference proteome</keyword>
<keyword evidence="8" id="KW-0807">Transducer</keyword>
<dbReference type="PROSITE" id="PS50262">
    <property type="entry name" value="G_PROTEIN_RECEP_F1_2"/>
    <property type="match status" value="1"/>
</dbReference>
<dbReference type="InterPro" id="IPR000276">
    <property type="entry name" value="GPCR_Rhodpsn"/>
</dbReference>
<gene>
    <name evidence="12" type="ORF">KP79_PYT19556</name>
</gene>
<feature type="transmembrane region" description="Helical" evidence="10">
    <location>
        <begin position="257"/>
        <end position="282"/>
    </location>
</feature>
<evidence type="ECO:0000256" key="3">
    <source>
        <dbReference type="ARBA" id="ARBA00022692"/>
    </source>
</evidence>
<dbReference type="SUPFAM" id="SSF81321">
    <property type="entry name" value="Family A G protein-coupled receptor-like"/>
    <property type="match status" value="1"/>
</dbReference>
<evidence type="ECO:0000256" key="6">
    <source>
        <dbReference type="ARBA" id="ARBA00023136"/>
    </source>
</evidence>
<evidence type="ECO:0000256" key="9">
    <source>
        <dbReference type="SAM" id="MobiDB-lite"/>
    </source>
</evidence>
<dbReference type="OrthoDB" id="10034726at2759"/>
<evidence type="ECO:0000256" key="5">
    <source>
        <dbReference type="ARBA" id="ARBA00023040"/>
    </source>
</evidence>
<dbReference type="AlphaFoldDB" id="A0A210QJY3"/>
<dbReference type="Gene3D" id="1.20.1070.10">
    <property type="entry name" value="Rhodopsin 7-helix transmembrane proteins"/>
    <property type="match status" value="1"/>
</dbReference>
<dbReference type="GO" id="GO:0005886">
    <property type="term" value="C:plasma membrane"/>
    <property type="evidence" value="ECO:0007669"/>
    <property type="project" value="UniProtKB-SubCell"/>
</dbReference>
<keyword evidence="4 10" id="KW-1133">Transmembrane helix</keyword>
<dbReference type="PANTHER" id="PTHR24248">
    <property type="entry name" value="ADRENERGIC RECEPTOR-RELATED G-PROTEIN COUPLED RECEPTOR"/>
    <property type="match status" value="1"/>
</dbReference>
<keyword evidence="2" id="KW-1003">Cell membrane</keyword>
<dbReference type="Pfam" id="PF00001">
    <property type="entry name" value="7tm_1"/>
    <property type="match status" value="1"/>
</dbReference>
<evidence type="ECO:0000256" key="7">
    <source>
        <dbReference type="ARBA" id="ARBA00023170"/>
    </source>
</evidence>
<name>A0A210QJY3_MIZYE</name>
<feature type="transmembrane region" description="Helical" evidence="10">
    <location>
        <begin position="121"/>
        <end position="143"/>
    </location>
</feature>
<protein>
    <submittedName>
        <fullName evidence="12">Beta-1 adrenergic receptor</fullName>
    </submittedName>
</protein>
<evidence type="ECO:0000313" key="13">
    <source>
        <dbReference type="Proteomes" id="UP000242188"/>
    </source>
</evidence>
<dbReference type="PANTHER" id="PTHR24248:SF120">
    <property type="entry name" value="G-PROTEIN COUPLED RECEPTORS FAMILY 1 PROFILE DOMAIN-CONTAINING PROTEIN"/>
    <property type="match status" value="1"/>
</dbReference>
<dbReference type="SMART" id="SM01381">
    <property type="entry name" value="7TM_GPCR_Srsx"/>
    <property type="match status" value="1"/>
</dbReference>
<dbReference type="EMBL" id="NEDP02003265">
    <property type="protein sequence ID" value="OWF49055.1"/>
    <property type="molecule type" value="Genomic_DNA"/>
</dbReference>
<dbReference type="InterPro" id="IPR017452">
    <property type="entry name" value="GPCR_Rhodpsn_7TM"/>
</dbReference>
<dbReference type="PRINTS" id="PR00237">
    <property type="entry name" value="GPCRRHODOPSN"/>
</dbReference>
<keyword evidence="6 10" id="KW-0472">Membrane</keyword>
<evidence type="ECO:0000313" key="12">
    <source>
        <dbReference type="EMBL" id="OWF49055.1"/>
    </source>
</evidence>
<dbReference type="Proteomes" id="UP000242188">
    <property type="component" value="Unassembled WGS sequence"/>
</dbReference>
<dbReference type="CDD" id="cd00637">
    <property type="entry name" value="7tm_classA_rhodopsin-like"/>
    <property type="match status" value="1"/>
</dbReference>
<feature type="transmembrane region" description="Helical" evidence="10">
    <location>
        <begin position="155"/>
        <end position="177"/>
    </location>
</feature>
<feature type="region of interest" description="Disordered" evidence="9">
    <location>
        <begin position="346"/>
        <end position="392"/>
    </location>
</feature>
<reference evidence="12 13" key="1">
    <citation type="journal article" date="2017" name="Nat. Ecol. Evol.">
        <title>Scallop genome provides insights into evolution of bilaterian karyotype and development.</title>
        <authorList>
            <person name="Wang S."/>
            <person name="Zhang J."/>
            <person name="Jiao W."/>
            <person name="Li J."/>
            <person name="Xun X."/>
            <person name="Sun Y."/>
            <person name="Guo X."/>
            <person name="Huan P."/>
            <person name="Dong B."/>
            <person name="Zhang L."/>
            <person name="Hu X."/>
            <person name="Sun X."/>
            <person name="Wang J."/>
            <person name="Zhao C."/>
            <person name="Wang Y."/>
            <person name="Wang D."/>
            <person name="Huang X."/>
            <person name="Wang R."/>
            <person name="Lv J."/>
            <person name="Li Y."/>
            <person name="Zhang Z."/>
            <person name="Liu B."/>
            <person name="Lu W."/>
            <person name="Hui Y."/>
            <person name="Liang J."/>
            <person name="Zhou Z."/>
            <person name="Hou R."/>
            <person name="Li X."/>
            <person name="Liu Y."/>
            <person name="Li H."/>
            <person name="Ning X."/>
            <person name="Lin Y."/>
            <person name="Zhao L."/>
            <person name="Xing Q."/>
            <person name="Dou J."/>
            <person name="Li Y."/>
            <person name="Mao J."/>
            <person name="Guo H."/>
            <person name="Dou H."/>
            <person name="Li T."/>
            <person name="Mu C."/>
            <person name="Jiang W."/>
            <person name="Fu Q."/>
            <person name="Fu X."/>
            <person name="Miao Y."/>
            <person name="Liu J."/>
            <person name="Yu Q."/>
            <person name="Li R."/>
            <person name="Liao H."/>
            <person name="Li X."/>
            <person name="Kong Y."/>
            <person name="Jiang Z."/>
            <person name="Chourrout D."/>
            <person name="Li R."/>
            <person name="Bao Z."/>
        </authorList>
    </citation>
    <scope>NUCLEOTIDE SEQUENCE [LARGE SCALE GENOMIC DNA]</scope>
    <source>
        <strain evidence="12 13">PY_sf001</strain>
    </source>
</reference>
<keyword evidence="3 10" id="KW-0812">Transmembrane</keyword>
<evidence type="ECO:0000259" key="11">
    <source>
        <dbReference type="PROSITE" id="PS50262"/>
    </source>
</evidence>
<proteinExistence type="predicted"/>
<feature type="transmembrane region" description="Helical" evidence="10">
    <location>
        <begin position="81"/>
        <end position="101"/>
    </location>
</feature>
<evidence type="ECO:0000256" key="2">
    <source>
        <dbReference type="ARBA" id="ARBA00022475"/>
    </source>
</evidence>
<comment type="subcellular location">
    <subcellularLocation>
        <location evidence="1">Cell membrane</location>
        <topology evidence="1">Multi-pass membrane protein</topology>
    </subcellularLocation>
</comment>
<evidence type="ECO:0000256" key="8">
    <source>
        <dbReference type="ARBA" id="ARBA00023224"/>
    </source>
</evidence>
<keyword evidence="7 12" id="KW-0675">Receptor</keyword>
<feature type="transmembrane region" description="Helical" evidence="10">
    <location>
        <begin position="207"/>
        <end position="228"/>
    </location>
</feature>
<sequence>MAENATTGTTLSNQTMLDNFFYNSHISCDNLSDSSGYFGNGTTAVFGIMLVVTIIAAVFGNSMVIVVIVKNRTMREMTYMFLLSLAIADLMIGAFMAPLAFYNLVKQCWNLPRFMCTLNLVINTTLLVTSIHTLMWIAVYKYICVKRIFSPPGRWVGNLMIVLAWAWGISLAVITIVCNKAVYKPKTMQCGPTYPVNTYVLHAANQLINLVIPIIVMIVAYIRIYIAIRKSGEFQRRHTISVEGRQKRSEARAVAKTLFIVLLCFLLCWLPYFCYTNIGAFITNKADIPPYLNVLAYSFGYMNSACNPIIYAWRFPEFRKGYWDILCKKPQYTLAIGPLGRPVMTTRKKQDRSLSACTTTSNSSNPGLIRTRGSNGSVGNDKTKEGQRQSKDLELHHLDHDRDSVFLHGDEKTELFPQRTSST</sequence>
<feature type="compositionally biased region" description="Basic and acidic residues" evidence="9">
    <location>
        <begin position="381"/>
        <end position="392"/>
    </location>
</feature>
<evidence type="ECO:0000256" key="1">
    <source>
        <dbReference type="ARBA" id="ARBA00004651"/>
    </source>
</evidence>
<feature type="transmembrane region" description="Helical" evidence="10">
    <location>
        <begin position="44"/>
        <end position="69"/>
    </location>
</feature>
<comment type="caution">
    <text evidence="12">The sequence shown here is derived from an EMBL/GenBank/DDBJ whole genome shotgun (WGS) entry which is preliminary data.</text>
</comment>
<keyword evidence="5" id="KW-0297">G-protein coupled receptor</keyword>
<evidence type="ECO:0000256" key="10">
    <source>
        <dbReference type="SAM" id="Phobius"/>
    </source>
</evidence>
<evidence type="ECO:0000256" key="4">
    <source>
        <dbReference type="ARBA" id="ARBA00022989"/>
    </source>
</evidence>
<feature type="transmembrane region" description="Helical" evidence="10">
    <location>
        <begin position="294"/>
        <end position="313"/>
    </location>
</feature>
<organism evidence="12 13">
    <name type="scientific">Mizuhopecten yessoensis</name>
    <name type="common">Japanese scallop</name>
    <name type="synonym">Patinopecten yessoensis</name>
    <dbReference type="NCBI Taxonomy" id="6573"/>
    <lineage>
        <taxon>Eukaryota</taxon>
        <taxon>Metazoa</taxon>
        <taxon>Spiralia</taxon>
        <taxon>Lophotrochozoa</taxon>
        <taxon>Mollusca</taxon>
        <taxon>Bivalvia</taxon>
        <taxon>Autobranchia</taxon>
        <taxon>Pteriomorphia</taxon>
        <taxon>Pectinida</taxon>
        <taxon>Pectinoidea</taxon>
        <taxon>Pectinidae</taxon>
        <taxon>Mizuhopecten</taxon>
    </lineage>
</organism>
<feature type="compositionally biased region" description="Polar residues" evidence="9">
    <location>
        <begin position="353"/>
        <end position="380"/>
    </location>
</feature>
<accession>A0A210QJY3</accession>
<dbReference type="GO" id="GO:0004930">
    <property type="term" value="F:G protein-coupled receptor activity"/>
    <property type="evidence" value="ECO:0007669"/>
    <property type="project" value="UniProtKB-KW"/>
</dbReference>